<evidence type="ECO:0000313" key="2">
    <source>
        <dbReference type="EMBL" id="KAF5827859.1"/>
    </source>
</evidence>
<dbReference type="EMBL" id="MU070411">
    <property type="protein sequence ID" value="KAF5827859.1"/>
    <property type="molecule type" value="Genomic_DNA"/>
</dbReference>
<protein>
    <submittedName>
        <fullName evidence="2">Uncharacterized protein</fullName>
    </submittedName>
</protein>
<keyword evidence="3" id="KW-1185">Reference proteome</keyword>
<name>A0ABQ7FZT0_DUNSA</name>
<sequence length="73" mass="7586">MEKQSKAGGQEKRSAAAQASEGTWSWSQRGGKEGSIDCGPLRERGSCGSLCQADKGRVAHKGLAGCTRDVCCA</sequence>
<proteinExistence type="predicted"/>
<feature type="compositionally biased region" description="Basic and acidic residues" evidence="1">
    <location>
        <begin position="1"/>
        <end position="14"/>
    </location>
</feature>
<organism evidence="2 3">
    <name type="scientific">Dunaliella salina</name>
    <name type="common">Green alga</name>
    <name type="synonym">Protococcus salinus</name>
    <dbReference type="NCBI Taxonomy" id="3046"/>
    <lineage>
        <taxon>Eukaryota</taxon>
        <taxon>Viridiplantae</taxon>
        <taxon>Chlorophyta</taxon>
        <taxon>core chlorophytes</taxon>
        <taxon>Chlorophyceae</taxon>
        <taxon>CS clade</taxon>
        <taxon>Chlamydomonadales</taxon>
        <taxon>Dunaliellaceae</taxon>
        <taxon>Dunaliella</taxon>
    </lineage>
</organism>
<comment type="caution">
    <text evidence="2">The sequence shown here is derived from an EMBL/GenBank/DDBJ whole genome shotgun (WGS) entry which is preliminary data.</text>
</comment>
<dbReference type="Proteomes" id="UP000815325">
    <property type="component" value="Unassembled WGS sequence"/>
</dbReference>
<reference evidence="2" key="1">
    <citation type="submission" date="2017-08" db="EMBL/GenBank/DDBJ databases">
        <authorList>
            <person name="Polle J.E."/>
            <person name="Barry K."/>
            <person name="Cushman J."/>
            <person name="Schmutz J."/>
            <person name="Tran D."/>
            <person name="Hathwaick L.T."/>
            <person name="Yim W.C."/>
            <person name="Jenkins J."/>
            <person name="Mckie-Krisberg Z.M."/>
            <person name="Prochnik S."/>
            <person name="Lindquist E."/>
            <person name="Dockter R.B."/>
            <person name="Adam C."/>
            <person name="Molina H."/>
            <person name="Bunkerborg J."/>
            <person name="Jin E."/>
            <person name="Buchheim M."/>
            <person name="Magnuson J."/>
        </authorList>
    </citation>
    <scope>NUCLEOTIDE SEQUENCE</scope>
    <source>
        <strain evidence="2">CCAP 19/18</strain>
    </source>
</reference>
<evidence type="ECO:0000256" key="1">
    <source>
        <dbReference type="SAM" id="MobiDB-lite"/>
    </source>
</evidence>
<evidence type="ECO:0000313" key="3">
    <source>
        <dbReference type="Proteomes" id="UP000815325"/>
    </source>
</evidence>
<accession>A0ABQ7FZT0</accession>
<feature type="region of interest" description="Disordered" evidence="1">
    <location>
        <begin position="1"/>
        <end position="36"/>
    </location>
</feature>
<gene>
    <name evidence="2" type="ORF">DUNSADRAFT_18614</name>
</gene>